<dbReference type="Pfam" id="PF13618">
    <property type="entry name" value="Gluconate_2-dh3"/>
    <property type="match status" value="1"/>
</dbReference>
<evidence type="ECO:0000313" key="3">
    <source>
        <dbReference type="Proteomes" id="UP000256321"/>
    </source>
</evidence>
<proteinExistence type="predicted"/>
<organism evidence="2 3">
    <name type="scientific">Parabacteroides acidifaciens</name>
    <dbReference type="NCBI Taxonomy" id="2290935"/>
    <lineage>
        <taxon>Bacteria</taxon>
        <taxon>Pseudomonadati</taxon>
        <taxon>Bacteroidota</taxon>
        <taxon>Bacteroidia</taxon>
        <taxon>Bacteroidales</taxon>
        <taxon>Tannerellaceae</taxon>
        <taxon>Parabacteroides</taxon>
    </lineage>
</organism>
<protein>
    <submittedName>
        <fullName evidence="2">Gluconate 2-dehydrogenase subunit 3 family protein</fullName>
    </submittedName>
</protein>
<dbReference type="AlphaFoldDB" id="A0A3D8HDV9"/>
<comment type="caution">
    <text evidence="2">The sequence shown here is derived from an EMBL/GenBank/DDBJ whole genome shotgun (WGS) entry which is preliminary data.</text>
</comment>
<dbReference type="Proteomes" id="UP000256321">
    <property type="component" value="Unassembled WGS sequence"/>
</dbReference>
<dbReference type="RefSeq" id="WP_115499675.1">
    <property type="nucleotide sequence ID" value="NZ_JACRTI010000022.1"/>
</dbReference>
<dbReference type="EMBL" id="JACRTI010000022">
    <property type="protein sequence ID" value="MBC8602170.1"/>
    <property type="molecule type" value="Genomic_DNA"/>
</dbReference>
<keyword evidence="4" id="KW-1185">Reference proteome</keyword>
<dbReference type="EMBL" id="QREV01000022">
    <property type="protein sequence ID" value="RDU49159.1"/>
    <property type="molecule type" value="Genomic_DNA"/>
</dbReference>
<dbReference type="InterPro" id="IPR027056">
    <property type="entry name" value="Gluconate_2DH_su3"/>
</dbReference>
<sequence>MRCNRRKFIKQCIALYGSLLLLPACDLKKGRQSFVSFTEEQAGCIGAICEQIIPTDEYPGALDAGVLNYIDKQLYQRFPEQKARYEAGVKAVNAYCKEILGKNFVALEWDVQTKVLQDMESNKLPEKYWQDISQSGFFWMVRQHTMQGFYGPPHHGGNKDYVSYRMMKLDYPFLVGQNRYGK</sequence>
<dbReference type="Proteomes" id="UP000629596">
    <property type="component" value="Unassembled WGS sequence"/>
</dbReference>
<gene>
    <name evidence="2" type="ORF">DWU89_10905</name>
    <name evidence="1" type="ORF">H8784_10635</name>
</gene>
<evidence type="ECO:0000313" key="1">
    <source>
        <dbReference type="EMBL" id="MBC8602170.1"/>
    </source>
</evidence>
<reference evidence="1 4" key="2">
    <citation type="submission" date="2020-08" db="EMBL/GenBank/DDBJ databases">
        <title>Genome public.</title>
        <authorList>
            <person name="Liu C."/>
            <person name="Sun Q."/>
        </authorList>
    </citation>
    <scope>NUCLEOTIDE SEQUENCE [LARGE SCALE GENOMIC DNA]</scope>
    <source>
        <strain evidence="1 4">426_9</strain>
    </source>
</reference>
<reference evidence="2 3" key="1">
    <citation type="submission" date="2018-07" db="EMBL/GenBank/DDBJ databases">
        <title>Parabacteroides acidifaciens nov. sp., isolated from human feces.</title>
        <authorList>
            <person name="Wang Y.J."/>
        </authorList>
    </citation>
    <scope>NUCLEOTIDE SEQUENCE [LARGE SCALE GENOMIC DNA]</scope>
    <source>
        <strain evidence="2 3">426-9</strain>
    </source>
</reference>
<accession>A0A3D8HDV9</accession>
<evidence type="ECO:0000313" key="2">
    <source>
        <dbReference type="EMBL" id="RDU49159.1"/>
    </source>
</evidence>
<evidence type="ECO:0000313" key="4">
    <source>
        <dbReference type="Proteomes" id="UP000629596"/>
    </source>
</evidence>
<name>A0A3D8HDV9_9BACT</name>